<feature type="compositionally biased region" description="Acidic residues" evidence="1">
    <location>
        <begin position="114"/>
        <end position="124"/>
    </location>
</feature>
<reference evidence="3 5" key="3">
    <citation type="submission" date="2017-11" db="EMBL/GenBank/DDBJ databases">
        <title>De-novo sequencing of pomegranate (Punica granatum L.) genome.</title>
        <authorList>
            <person name="Akparov Z."/>
            <person name="Amiraslanov A."/>
            <person name="Hajiyeva S."/>
            <person name="Abbasov M."/>
            <person name="Kaur K."/>
            <person name="Hamwieh A."/>
            <person name="Solovyev V."/>
            <person name="Salamov A."/>
            <person name="Braich B."/>
            <person name="Kosarev P."/>
            <person name="Mahmoud A."/>
            <person name="Hajiyev E."/>
            <person name="Babayeva S."/>
            <person name="Izzatullayeva V."/>
            <person name="Mammadov A."/>
            <person name="Mammadov A."/>
            <person name="Sharifova S."/>
            <person name="Ojaghi J."/>
            <person name="Eynullazada K."/>
            <person name="Bayramov B."/>
            <person name="Abdulazimova A."/>
            <person name="Shahmuradov I."/>
        </authorList>
    </citation>
    <scope>NUCLEOTIDE SEQUENCE [LARGE SCALE GENOMIC DNA]</scope>
    <source>
        <strain evidence="3">AG2017</strain>
        <strain evidence="5">cv. AG2017</strain>
        <tissue evidence="3">Leaf</tissue>
    </source>
</reference>
<reference evidence="2" key="2">
    <citation type="submission" date="2017-06" db="EMBL/GenBank/DDBJ databases">
        <title>The pomegranate genome and the genomics of punicalagin biosynthesis.</title>
        <authorList>
            <person name="Xu C."/>
        </authorList>
    </citation>
    <scope>NUCLEOTIDE SEQUENCE [LARGE SCALE GENOMIC DNA]</scope>
    <source>
        <tissue evidence="2">Fresh leaf</tissue>
    </source>
</reference>
<evidence type="ECO:0000313" key="5">
    <source>
        <dbReference type="Proteomes" id="UP000233551"/>
    </source>
</evidence>
<evidence type="ECO:0000313" key="2">
    <source>
        <dbReference type="EMBL" id="OWM70492.1"/>
    </source>
</evidence>
<comment type="caution">
    <text evidence="2">The sequence shown here is derived from an EMBL/GenBank/DDBJ whole genome shotgun (WGS) entry which is preliminary data.</text>
</comment>
<name>A0A218WEL9_PUNGR</name>
<evidence type="ECO:0000313" key="3">
    <source>
        <dbReference type="EMBL" id="PKI78617.1"/>
    </source>
</evidence>
<gene>
    <name evidence="2" type="ORF">CDL15_Pgr011968</name>
    <name evidence="3" type="ORF">CRG98_000994</name>
</gene>
<feature type="region of interest" description="Disordered" evidence="1">
    <location>
        <begin position="102"/>
        <end position="124"/>
    </location>
</feature>
<dbReference type="Proteomes" id="UP000233551">
    <property type="component" value="Unassembled WGS sequence"/>
</dbReference>
<dbReference type="AlphaFoldDB" id="A0A218WEL9"/>
<dbReference type="Proteomes" id="UP000197138">
    <property type="component" value="Unassembled WGS sequence"/>
</dbReference>
<protein>
    <submittedName>
        <fullName evidence="2">Uncharacterized protein</fullName>
    </submittedName>
</protein>
<evidence type="ECO:0000313" key="4">
    <source>
        <dbReference type="Proteomes" id="UP000197138"/>
    </source>
</evidence>
<evidence type="ECO:0000256" key="1">
    <source>
        <dbReference type="SAM" id="MobiDB-lite"/>
    </source>
</evidence>
<dbReference type="EMBL" id="PGOL01000038">
    <property type="protein sequence ID" value="PKI78617.1"/>
    <property type="molecule type" value="Genomic_DNA"/>
</dbReference>
<organism evidence="2 4">
    <name type="scientific">Punica granatum</name>
    <name type="common">Pomegranate</name>
    <dbReference type="NCBI Taxonomy" id="22663"/>
    <lineage>
        <taxon>Eukaryota</taxon>
        <taxon>Viridiplantae</taxon>
        <taxon>Streptophyta</taxon>
        <taxon>Embryophyta</taxon>
        <taxon>Tracheophyta</taxon>
        <taxon>Spermatophyta</taxon>
        <taxon>Magnoliopsida</taxon>
        <taxon>eudicotyledons</taxon>
        <taxon>Gunneridae</taxon>
        <taxon>Pentapetalae</taxon>
        <taxon>rosids</taxon>
        <taxon>malvids</taxon>
        <taxon>Myrtales</taxon>
        <taxon>Lythraceae</taxon>
        <taxon>Punica</taxon>
    </lineage>
</organism>
<feature type="compositionally biased region" description="Low complexity" evidence="1">
    <location>
        <begin position="34"/>
        <end position="45"/>
    </location>
</feature>
<feature type="region of interest" description="Disordered" evidence="1">
    <location>
        <begin position="30"/>
        <end position="57"/>
    </location>
</feature>
<dbReference type="EMBL" id="MTKT01004619">
    <property type="protein sequence ID" value="OWM70492.1"/>
    <property type="molecule type" value="Genomic_DNA"/>
</dbReference>
<sequence length="124" mass="13681">MAPTTILLEIQAKISTDAIGRSKKGRVHGMNFLSTGSSSSNSLGCGPSGTAGMVDPRNDDIRESLGIVHFLLDNHDSWMQYIREALHKLIGVPILPNLAWEKQHRTNRSQDTVHEDEDDGDDDE</sequence>
<reference evidence="4" key="1">
    <citation type="journal article" date="2017" name="Plant J.">
        <title>The pomegranate (Punica granatum L.) genome and the genomics of punicalagin biosynthesis.</title>
        <authorList>
            <person name="Qin G."/>
            <person name="Xu C."/>
            <person name="Ming R."/>
            <person name="Tang H."/>
            <person name="Guyot R."/>
            <person name="Kramer E.M."/>
            <person name="Hu Y."/>
            <person name="Yi X."/>
            <person name="Qi Y."/>
            <person name="Xu X."/>
            <person name="Gao Z."/>
            <person name="Pan H."/>
            <person name="Jian J."/>
            <person name="Tian Y."/>
            <person name="Yue Z."/>
            <person name="Xu Y."/>
        </authorList>
    </citation>
    <scope>NUCLEOTIDE SEQUENCE [LARGE SCALE GENOMIC DNA]</scope>
    <source>
        <strain evidence="4">cv. Dabenzi</strain>
    </source>
</reference>
<keyword evidence="5" id="KW-1185">Reference proteome</keyword>
<proteinExistence type="predicted"/>
<accession>A0A218WEL9</accession>